<reference evidence="8" key="1">
    <citation type="submission" date="2018-09" db="EMBL/GenBank/DDBJ databases">
        <authorList>
            <person name="Zhu H."/>
        </authorList>
    </citation>
    <scope>NUCLEOTIDE SEQUENCE [LARGE SCALE GENOMIC DNA]</scope>
    <source>
        <strain evidence="8">K2R23-3</strain>
    </source>
</reference>
<comment type="subcellular location">
    <subcellularLocation>
        <location evidence="1">Membrane</location>
        <topology evidence="1">Multi-pass membrane protein</topology>
    </subcellularLocation>
</comment>
<dbReference type="KEGG" id="paek:D3873_01685"/>
<dbReference type="Pfam" id="PF01594">
    <property type="entry name" value="AI-2E_transport"/>
    <property type="match status" value="1"/>
</dbReference>
<gene>
    <name evidence="7" type="ORF">D3873_01685</name>
</gene>
<keyword evidence="8" id="KW-1185">Reference proteome</keyword>
<accession>A0A385YSL6</accession>
<dbReference type="GO" id="GO:0016020">
    <property type="term" value="C:membrane"/>
    <property type="evidence" value="ECO:0007669"/>
    <property type="project" value="UniProtKB-SubCell"/>
</dbReference>
<organism evidence="7 8">
    <name type="scientific">Paenisporosarcina cavernae</name>
    <dbReference type="NCBI Taxonomy" id="2320858"/>
    <lineage>
        <taxon>Bacteria</taxon>
        <taxon>Bacillati</taxon>
        <taxon>Bacillota</taxon>
        <taxon>Bacilli</taxon>
        <taxon>Bacillales</taxon>
        <taxon>Caryophanaceae</taxon>
        <taxon>Paenisporosarcina</taxon>
    </lineage>
</organism>
<evidence type="ECO:0000256" key="5">
    <source>
        <dbReference type="ARBA" id="ARBA00023136"/>
    </source>
</evidence>
<keyword evidence="5 6" id="KW-0472">Membrane</keyword>
<dbReference type="GO" id="GO:0055085">
    <property type="term" value="P:transmembrane transport"/>
    <property type="evidence" value="ECO:0007669"/>
    <property type="project" value="TreeGrafter"/>
</dbReference>
<dbReference type="RefSeq" id="WP_119882387.1">
    <property type="nucleotide sequence ID" value="NZ_CP032418.1"/>
</dbReference>
<feature type="transmembrane region" description="Helical" evidence="6">
    <location>
        <begin position="73"/>
        <end position="94"/>
    </location>
</feature>
<dbReference type="InterPro" id="IPR002549">
    <property type="entry name" value="AI-2E-like"/>
</dbReference>
<evidence type="ECO:0000256" key="6">
    <source>
        <dbReference type="SAM" id="Phobius"/>
    </source>
</evidence>
<dbReference type="PANTHER" id="PTHR21716">
    <property type="entry name" value="TRANSMEMBRANE PROTEIN"/>
    <property type="match status" value="1"/>
</dbReference>
<feature type="transmembrane region" description="Helical" evidence="6">
    <location>
        <begin position="152"/>
        <end position="177"/>
    </location>
</feature>
<evidence type="ECO:0000313" key="8">
    <source>
        <dbReference type="Proteomes" id="UP000265725"/>
    </source>
</evidence>
<evidence type="ECO:0000256" key="4">
    <source>
        <dbReference type="ARBA" id="ARBA00022989"/>
    </source>
</evidence>
<proteinExistence type="inferred from homology"/>
<protein>
    <submittedName>
        <fullName evidence="7">AI-2E family transporter</fullName>
    </submittedName>
</protein>
<feature type="transmembrane region" description="Helical" evidence="6">
    <location>
        <begin position="241"/>
        <end position="261"/>
    </location>
</feature>
<feature type="transmembrane region" description="Helical" evidence="6">
    <location>
        <begin position="5"/>
        <end position="24"/>
    </location>
</feature>
<dbReference type="EMBL" id="CP032418">
    <property type="protein sequence ID" value="AYC28642.1"/>
    <property type="molecule type" value="Genomic_DNA"/>
</dbReference>
<feature type="transmembrane region" description="Helical" evidence="6">
    <location>
        <begin position="310"/>
        <end position="337"/>
    </location>
</feature>
<evidence type="ECO:0000313" key="7">
    <source>
        <dbReference type="EMBL" id="AYC28642.1"/>
    </source>
</evidence>
<evidence type="ECO:0000256" key="1">
    <source>
        <dbReference type="ARBA" id="ARBA00004141"/>
    </source>
</evidence>
<dbReference type="PANTHER" id="PTHR21716:SF69">
    <property type="entry name" value="TRANSPORT PROTEIN YUBA-RELATED"/>
    <property type="match status" value="1"/>
</dbReference>
<dbReference type="AlphaFoldDB" id="A0A385YSL6"/>
<keyword evidence="3 6" id="KW-0812">Transmembrane</keyword>
<sequence length="366" mass="41038">MTNKVWFQAGIGIILALIIIRLFIEVKDMFFPLFVVIQTIFLPLLIGGVLFYLTRPILRFLEKKGWARWTSMLAIFAALALVIWVTSSIVGPAVTKQVNSLVKDAPSITAQVEDMVDYIVDQKNRLPKSIEKSIDDQSAKVGQITSKFGSGLLAFIQSFFQGLFLLILVPFFLVYMLKDHEKFAPFIAKFFSGERKTWIRKTLHDIDHTLKAYIQGQLLVSFAVGIMLLIGYLIIGLDYALLLALFGMFMNVIPFLGPYIAVVPALIIGYIQAPEMVIWVAIIMLVAQQIESNFITPNVMGRSLDIHPLTVITIILAAGNIAGLWGIILAIPTYAVIKTILKNIYARREEIKDAATMDVKKEEELI</sequence>
<feature type="transmembrane region" description="Helical" evidence="6">
    <location>
        <begin position="30"/>
        <end position="53"/>
    </location>
</feature>
<name>A0A385YSL6_9BACL</name>
<evidence type="ECO:0000256" key="2">
    <source>
        <dbReference type="ARBA" id="ARBA00009773"/>
    </source>
</evidence>
<feature type="transmembrane region" description="Helical" evidence="6">
    <location>
        <begin position="218"/>
        <end position="235"/>
    </location>
</feature>
<dbReference type="Proteomes" id="UP000265725">
    <property type="component" value="Chromosome"/>
</dbReference>
<comment type="similarity">
    <text evidence="2">Belongs to the autoinducer-2 exporter (AI-2E) (TC 2.A.86) family.</text>
</comment>
<evidence type="ECO:0000256" key="3">
    <source>
        <dbReference type="ARBA" id="ARBA00022692"/>
    </source>
</evidence>
<dbReference type="OrthoDB" id="9793390at2"/>
<feature type="transmembrane region" description="Helical" evidence="6">
    <location>
        <begin position="273"/>
        <end position="290"/>
    </location>
</feature>
<keyword evidence="4 6" id="KW-1133">Transmembrane helix</keyword>